<name>A0AAN9AM88_9CAEN</name>
<dbReference type="Proteomes" id="UP001374579">
    <property type="component" value="Unassembled WGS sequence"/>
</dbReference>
<dbReference type="EMBL" id="JBAMIC010001620">
    <property type="protein sequence ID" value="KAK7089444.1"/>
    <property type="molecule type" value="Genomic_DNA"/>
</dbReference>
<comment type="caution">
    <text evidence="1">The sequence shown here is derived from an EMBL/GenBank/DDBJ whole genome shotgun (WGS) entry which is preliminary data.</text>
</comment>
<dbReference type="SMART" id="SM00175">
    <property type="entry name" value="RAB"/>
    <property type="match status" value="1"/>
</dbReference>
<dbReference type="InterPro" id="IPR001806">
    <property type="entry name" value="Small_GTPase"/>
</dbReference>
<evidence type="ECO:0000313" key="1">
    <source>
        <dbReference type="EMBL" id="KAK7089444.1"/>
    </source>
</evidence>
<evidence type="ECO:0000313" key="2">
    <source>
        <dbReference type="Proteomes" id="UP001374579"/>
    </source>
</evidence>
<sequence>MSDYDLTVKIILLGDYTVDKAKLLRALKALPKEQEVMFLGARSGVVEMLFIRKGKRIRAKISDTAGQERFRSITSSFYRGAHGCLLVFDVTQKATFESLNGWQQELHRNTIADDIVVTLAGCNCHVASSERQVAKKAAQEFAEYLGIPYEEVSIKLVGTLVKTLEDVVDRIVLMASRMPVLSDSIKPLEQRLEEKQQQQLVKRRHCACWY</sequence>
<dbReference type="GO" id="GO:0005525">
    <property type="term" value="F:GTP binding"/>
    <property type="evidence" value="ECO:0007669"/>
    <property type="project" value="InterPro"/>
</dbReference>
<dbReference type="SUPFAM" id="SSF52540">
    <property type="entry name" value="P-loop containing nucleoside triphosphate hydrolases"/>
    <property type="match status" value="1"/>
</dbReference>
<dbReference type="Pfam" id="PF00071">
    <property type="entry name" value="Ras"/>
    <property type="match status" value="1"/>
</dbReference>
<protein>
    <submittedName>
        <fullName evidence="1">Uncharacterized protein</fullName>
    </submittedName>
</protein>
<dbReference type="GO" id="GO:0003924">
    <property type="term" value="F:GTPase activity"/>
    <property type="evidence" value="ECO:0007669"/>
    <property type="project" value="InterPro"/>
</dbReference>
<dbReference type="InterPro" id="IPR050209">
    <property type="entry name" value="Rab_GTPases_membrane_traffic"/>
</dbReference>
<dbReference type="PRINTS" id="PR00449">
    <property type="entry name" value="RASTRNSFRMNG"/>
</dbReference>
<gene>
    <name evidence="1" type="ORF">V1264_024521</name>
</gene>
<dbReference type="SMART" id="SM00173">
    <property type="entry name" value="RAS"/>
    <property type="match status" value="1"/>
</dbReference>
<dbReference type="InterPro" id="IPR027417">
    <property type="entry name" value="P-loop_NTPase"/>
</dbReference>
<dbReference type="PROSITE" id="PS51421">
    <property type="entry name" value="RAS"/>
    <property type="match status" value="1"/>
</dbReference>
<accession>A0AAN9AM88</accession>
<proteinExistence type="predicted"/>
<dbReference type="FunFam" id="3.40.50.300:FF:001447">
    <property type="entry name" value="Ras-related protein Rab-1B"/>
    <property type="match status" value="1"/>
</dbReference>
<reference evidence="1 2" key="1">
    <citation type="submission" date="2024-02" db="EMBL/GenBank/DDBJ databases">
        <title>Chromosome-scale genome assembly of the rough periwinkle Littorina saxatilis.</title>
        <authorList>
            <person name="De Jode A."/>
            <person name="Faria R."/>
            <person name="Formenti G."/>
            <person name="Sims Y."/>
            <person name="Smith T.P."/>
            <person name="Tracey A."/>
            <person name="Wood J.M.D."/>
            <person name="Zagrodzka Z.B."/>
            <person name="Johannesson K."/>
            <person name="Butlin R.K."/>
            <person name="Leder E.H."/>
        </authorList>
    </citation>
    <scope>NUCLEOTIDE SEQUENCE [LARGE SCALE GENOMIC DNA]</scope>
    <source>
        <strain evidence="1">Snail1</strain>
        <tissue evidence="1">Muscle</tissue>
    </source>
</reference>
<dbReference type="AlphaFoldDB" id="A0AAN9AM88"/>
<dbReference type="PROSITE" id="PS51419">
    <property type="entry name" value="RAB"/>
    <property type="match status" value="1"/>
</dbReference>
<dbReference type="CDD" id="cd00154">
    <property type="entry name" value="Rab"/>
    <property type="match status" value="1"/>
</dbReference>
<organism evidence="1 2">
    <name type="scientific">Littorina saxatilis</name>
    <dbReference type="NCBI Taxonomy" id="31220"/>
    <lineage>
        <taxon>Eukaryota</taxon>
        <taxon>Metazoa</taxon>
        <taxon>Spiralia</taxon>
        <taxon>Lophotrochozoa</taxon>
        <taxon>Mollusca</taxon>
        <taxon>Gastropoda</taxon>
        <taxon>Caenogastropoda</taxon>
        <taxon>Littorinimorpha</taxon>
        <taxon>Littorinoidea</taxon>
        <taxon>Littorinidae</taxon>
        <taxon>Littorina</taxon>
    </lineage>
</organism>
<dbReference type="Gene3D" id="3.40.50.300">
    <property type="entry name" value="P-loop containing nucleotide triphosphate hydrolases"/>
    <property type="match status" value="1"/>
</dbReference>
<dbReference type="PANTHER" id="PTHR47979">
    <property type="entry name" value="DRAB11-RELATED"/>
    <property type="match status" value="1"/>
</dbReference>
<keyword evidence="2" id="KW-1185">Reference proteome</keyword>